<evidence type="ECO:0000313" key="2">
    <source>
        <dbReference type="EMBL" id="CAF87701.1"/>
    </source>
</evidence>
<name>Q4TEI4_TETNG</name>
<dbReference type="KEGG" id="tng:GSTEN00002234G001"/>
<feature type="compositionally biased region" description="Polar residues" evidence="1">
    <location>
        <begin position="20"/>
        <end position="43"/>
    </location>
</feature>
<reference evidence="3" key="1">
    <citation type="journal article" date="2004" name="Nature">
        <title>Genome duplication in the teleost fish Tetraodon nigroviridis reveals the early vertebrate proto-karyotype.</title>
        <authorList>
            <person name="Jaillon O."/>
            <person name="Aury J.-M."/>
            <person name="Brunet F."/>
            <person name="Petit J.-L."/>
            <person name="Stange-Thomann N."/>
            <person name="Mauceli E."/>
            <person name="Bouneau L."/>
            <person name="Fischer C."/>
            <person name="Ozouf-Costaz C."/>
            <person name="Bernot A."/>
            <person name="Nicaud S."/>
            <person name="Jaffe D."/>
            <person name="Fisher S."/>
            <person name="Lutfalla G."/>
            <person name="Dossat C."/>
            <person name="Segurens B."/>
            <person name="Dasilva C."/>
            <person name="Salanoubat M."/>
            <person name="Levy M."/>
            <person name="Boudet N."/>
            <person name="Castellano S."/>
            <person name="Anthouard V."/>
            <person name="Jubin C."/>
            <person name="Castelli V."/>
            <person name="Katinka M."/>
            <person name="Vacherie B."/>
            <person name="Biemont C."/>
            <person name="Skalli Z."/>
            <person name="Cattolico L."/>
            <person name="Poulain J."/>
            <person name="De Berardinis V."/>
            <person name="Cruaud C."/>
            <person name="Duprat S."/>
            <person name="Brottier P."/>
            <person name="Coutanceau J.-P."/>
            <person name="Gouzy J."/>
            <person name="Parra G."/>
            <person name="Lardier G."/>
            <person name="Chapple C."/>
            <person name="McKernan K.J."/>
            <person name="McEwan P."/>
            <person name="Bosak S."/>
            <person name="Kellis M."/>
            <person name="Volff J.-N."/>
            <person name="Guigo R."/>
            <person name="Zody M.C."/>
            <person name="Mesirov J."/>
            <person name="Lindblad-Toh K."/>
            <person name="Birren B."/>
            <person name="Nusbaum C."/>
            <person name="Kahn D."/>
            <person name="Robinson-Rechavi M."/>
            <person name="Laudet V."/>
            <person name="Schachter V."/>
            <person name="Quetier F."/>
            <person name="Saurin W."/>
            <person name="Scarpelli C."/>
            <person name="Wincker P."/>
            <person name="Lander E.S."/>
            <person name="Weissenbach J."/>
            <person name="Roest Crollius H."/>
        </authorList>
    </citation>
    <scope>NUCLEOTIDE SEQUENCE [LARGE SCALE GENOMIC DNA]</scope>
</reference>
<evidence type="ECO:0000256" key="1">
    <source>
        <dbReference type="SAM" id="MobiDB-lite"/>
    </source>
</evidence>
<accession>Q4TEI4</accession>
<evidence type="ECO:0000313" key="3">
    <source>
        <dbReference type="EMBL" id="CAF88698.1"/>
    </source>
</evidence>
<feature type="region of interest" description="Disordered" evidence="1">
    <location>
        <begin position="1"/>
        <end position="43"/>
    </location>
</feature>
<feature type="non-terminal residue" evidence="3">
    <location>
        <position position="1"/>
    </location>
</feature>
<dbReference type="EMBL" id="CAAE01005356">
    <property type="protein sequence ID" value="CAF88698.1"/>
    <property type="molecule type" value="Genomic_DNA"/>
</dbReference>
<gene>
    <name evidence="2" type="ORF">GSTENG00000617001</name>
    <name evidence="3" type="ORF">GSTENG00002234001</name>
</gene>
<proteinExistence type="predicted"/>
<organism evidence="3">
    <name type="scientific">Tetraodon nigroviridis</name>
    <name type="common">Spotted green pufferfish</name>
    <name type="synonym">Chelonodon nigroviridis</name>
    <dbReference type="NCBI Taxonomy" id="99883"/>
    <lineage>
        <taxon>Eukaryota</taxon>
        <taxon>Metazoa</taxon>
        <taxon>Chordata</taxon>
        <taxon>Craniata</taxon>
        <taxon>Vertebrata</taxon>
        <taxon>Euteleostomi</taxon>
        <taxon>Actinopterygii</taxon>
        <taxon>Neopterygii</taxon>
        <taxon>Teleostei</taxon>
        <taxon>Neoteleostei</taxon>
        <taxon>Acanthomorphata</taxon>
        <taxon>Eupercaria</taxon>
        <taxon>Tetraodontiformes</taxon>
        <taxon>Tetradontoidea</taxon>
        <taxon>Tetraodontidae</taxon>
        <taxon>Tetraodon</taxon>
    </lineage>
</organism>
<dbReference type="KEGG" id="tng:GSTEN00000617G001"/>
<sequence>PPGTSVIQVTATDADDATTGTVPGWSTASWRVSPTSPWTPKQV</sequence>
<dbReference type="EMBL" id="CAAE01003026">
    <property type="protein sequence ID" value="CAF87701.1"/>
    <property type="molecule type" value="Genomic_DNA"/>
</dbReference>
<protein>
    <submittedName>
        <fullName evidence="3">(spotted green pufferfish) hypothetical protein</fullName>
    </submittedName>
</protein>
<reference evidence="3" key="2">
    <citation type="submission" date="2004-02" db="EMBL/GenBank/DDBJ databases">
        <authorList>
            <consortium name="Genoscope"/>
            <consortium name="Whitehead Institute Centre for Genome Research"/>
        </authorList>
    </citation>
    <scope>NUCLEOTIDE SEQUENCE</scope>
</reference>
<comment type="caution">
    <text evidence="3">The sequence shown here is derived from an EMBL/GenBank/DDBJ whole genome shotgun (WGS) entry which is preliminary data.</text>
</comment>
<dbReference type="AlphaFoldDB" id="Q4TEI4"/>